<evidence type="ECO:0000256" key="12">
    <source>
        <dbReference type="SAM" id="Phobius"/>
    </source>
</evidence>
<evidence type="ECO:0000256" key="11">
    <source>
        <dbReference type="SAM" id="MobiDB-lite"/>
    </source>
</evidence>
<dbReference type="CDD" id="cd00063">
    <property type="entry name" value="FN3"/>
    <property type="match status" value="1"/>
</dbReference>
<evidence type="ECO:0000256" key="7">
    <source>
        <dbReference type="ARBA" id="ARBA00023136"/>
    </source>
</evidence>
<dbReference type="GeneID" id="117345828"/>
<dbReference type="AlphaFoldDB" id="A0A6P8P624"/>
<keyword evidence="9" id="KW-0325">Glycoprotein</keyword>
<dbReference type="PANTHER" id="PTHR23037:SF7">
    <property type="entry name" value="INTERLEUKIN-21 RECEPTOR"/>
    <property type="match status" value="1"/>
</dbReference>
<reference evidence="15" key="1">
    <citation type="submission" date="2025-08" db="UniProtKB">
        <authorList>
            <consortium name="RefSeq"/>
        </authorList>
    </citation>
    <scope>IDENTIFICATION</scope>
</reference>
<evidence type="ECO:0000256" key="8">
    <source>
        <dbReference type="ARBA" id="ARBA00023170"/>
    </source>
</evidence>
<accession>A0A6P8P624</accession>
<organism evidence="14 15">
    <name type="scientific">Geotrypetes seraphini</name>
    <name type="common">Gaboon caecilian</name>
    <name type="synonym">Caecilia seraphini</name>
    <dbReference type="NCBI Taxonomy" id="260995"/>
    <lineage>
        <taxon>Eukaryota</taxon>
        <taxon>Metazoa</taxon>
        <taxon>Chordata</taxon>
        <taxon>Craniata</taxon>
        <taxon>Vertebrata</taxon>
        <taxon>Euteleostomi</taxon>
        <taxon>Amphibia</taxon>
        <taxon>Gymnophiona</taxon>
        <taxon>Geotrypetes</taxon>
    </lineage>
</organism>
<evidence type="ECO:0000313" key="15">
    <source>
        <dbReference type="RefSeq" id="XP_033770911.1"/>
    </source>
</evidence>
<dbReference type="InParanoid" id="A0A6P8P624"/>
<protein>
    <recommendedName>
        <fullName evidence="3">Interleukin-4 receptor subunit alpha</fullName>
    </recommendedName>
</protein>
<sequence>MYGELLELSSLAFEISMKNAPAPKAVLVYFLVYGVVQNTKCCEDLTCFIDYIETLTCTYKIGHRGTNGMLYNLTTTWNTENPEDMAPCNLIQFSRNGSHAVFTCTISMKYFTSEDKFTVHIMETDGKDYKDSKECPEIAVIENFKPYPPFNLTISLSEDYNICWQTAYESNYLLQDELEYELRYKKKYDTWENHHSVPITRDEKNVLLLQSSFHANTVYVAQVRAKPRSNSDYKGVWSDWSTSLTWKTKEGKGKSFLGSKPWIYVVLSLLGLLPLVIFAFFKLKRIWKQVWALTPDPEPFFKPLYMGHNGDFKSWLGASYTMTIDFFDCGIVLPEILQVYKHIPQQSSKADFKEVDKHHKLSSCKSCLPVHSKEQSKSMNSCVTDGSAIKDKSYGHVSIDTVTVAVEGTPCCPQCPCNSREKHDQYVGDNDDSGDIVYSTKKSRNDHIESELLMADSSAQEDIMSSGSTPMASYRRLHEIESISEPMQGFLRSSLGPNLNILDLLCVQHDEWDLDSPTSYQATHDESISYDSDAEHVGYPRICLDMDTIDSGFVDSDCSSPTESEFEKNNITQTDSSDSSGSVQLQEANQCTRSYVKQWISCTSTTSSSESQMSE</sequence>
<dbReference type="GO" id="GO:0002532">
    <property type="term" value="P:production of molecular mediator involved in inflammatory response"/>
    <property type="evidence" value="ECO:0007669"/>
    <property type="project" value="InterPro"/>
</dbReference>
<evidence type="ECO:0000256" key="2">
    <source>
        <dbReference type="ARBA" id="ARBA00008280"/>
    </source>
</evidence>
<dbReference type="InterPro" id="IPR003531">
    <property type="entry name" value="Hempt_rcpt_S_F1_CS"/>
</dbReference>
<dbReference type="InterPro" id="IPR013783">
    <property type="entry name" value="Ig-like_fold"/>
</dbReference>
<dbReference type="RefSeq" id="XP_033770911.1">
    <property type="nucleotide sequence ID" value="XM_033915020.1"/>
</dbReference>
<keyword evidence="8 15" id="KW-0675">Receptor</keyword>
<dbReference type="OrthoDB" id="8939865at2759"/>
<evidence type="ECO:0000256" key="4">
    <source>
        <dbReference type="ARBA" id="ARBA00022692"/>
    </source>
</evidence>
<name>A0A6P8P624_GEOSA</name>
<dbReference type="SUPFAM" id="SSF49265">
    <property type="entry name" value="Fibronectin type III"/>
    <property type="match status" value="2"/>
</dbReference>
<evidence type="ECO:0000256" key="10">
    <source>
        <dbReference type="ARBA" id="ARBA00025115"/>
    </source>
</evidence>
<keyword evidence="5" id="KW-0732">Signal</keyword>
<dbReference type="GO" id="GO:0009897">
    <property type="term" value="C:external side of plasma membrane"/>
    <property type="evidence" value="ECO:0007669"/>
    <property type="project" value="TreeGrafter"/>
</dbReference>
<comment type="subcellular location">
    <subcellularLocation>
        <location evidence="1">Membrane</location>
        <topology evidence="1">Single-pass type I membrane protein</topology>
    </subcellularLocation>
</comment>
<feature type="region of interest" description="Disordered" evidence="11">
    <location>
        <begin position="557"/>
        <end position="585"/>
    </location>
</feature>
<feature type="domain" description="Interleukin-4 receptor alpha N-terminal" evidence="13">
    <location>
        <begin position="43"/>
        <end position="123"/>
    </location>
</feature>
<evidence type="ECO:0000259" key="13">
    <source>
        <dbReference type="Pfam" id="PF09238"/>
    </source>
</evidence>
<gene>
    <name evidence="15" type="primary">IL21R</name>
</gene>
<dbReference type="CTD" id="50615"/>
<evidence type="ECO:0000256" key="3">
    <source>
        <dbReference type="ARBA" id="ARBA00018975"/>
    </source>
</evidence>
<dbReference type="Pfam" id="PF09238">
    <property type="entry name" value="IL4Ra_N"/>
    <property type="match status" value="1"/>
</dbReference>
<evidence type="ECO:0000313" key="14">
    <source>
        <dbReference type="Proteomes" id="UP000515159"/>
    </source>
</evidence>
<evidence type="ECO:0000256" key="1">
    <source>
        <dbReference type="ARBA" id="ARBA00004479"/>
    </source>
</evidence>
<feature type="transmembrane region" description="Helical" evidence="12">
    <location>
        <begin position="262"/>
        <end position="281"/>
    </location>
</feature>
<dbReference type="FunCoup" id="A0A6P8P624">
    <property type="interactions" value="669"/>
</dbReference>
<evidence type="ECO:0000256" key="5">
    <source>
        <dbReference type="ARBA" id="ARBA00022729"/>
    </source>
</evidence>
<proteinExistence type="inferred from homology"/>
<evidence type="ECO:0000256" key="6">
    <source>
        <dbReference type="ARBA" id="ARBA00022989"/>
    </source>
</evidence>
<dbReference type="KEGG" id="gsh:117345828"/>
<dbReference type="InterPro" id="IPR015319">
    <property type="entry name" value="IL-4_rcpt-alpha_N"/>
</dbReference>
<keyword evidence="6 12" id="KW-1133">Transmembrane helix</keyword>
<dbReference type="Proteomes" id="UP000515159">
    <property type="component" value="Chromosome 11"/>
</dbReference>
<keyword evidence="14" id="KW-1185">Reference proteome</keyword>
<dbReference type="Gene3D" id="2.60.40.10">
    <property type="entry name" value="Immunoglobulins"/>
    <property type="match status" value="2"/>
</dbReference>
<dbReference type="InterPro" id="IPR036116">
    <property type="entry name" value="FN3_sf"/>
</dbReference>
<dbReference type="GO" id="GO:0004896">
    <property type="term" value="F:cytokine receptor activity"/>
    <property type="evidence" value="ECO:0007669"/>
    <property type="project" value="InterPro"/>
</dbReference>
<dbReference type="PANTHER" id="PTHR23037">
    <property type="entry name" value="CYTOKINE RECEPTOR"/>
    <property type="match status" value="1"/>
</dbReference>
<dbReference type="InterPro" id="IPR003961">
    <property type="entry name" value="FN3_dom"/>
</dbReference>
<dbReference type="PROSITE" id="PS01355">
    <property type="entry name" value="HEMATOPO_REC_S_F1"/>
    <property type="match status" value="1"/>
</dbReference>
<keyword evidence="7 12" id="KW-0472">Membrane</keyword>
<comment type="function">
    <text evidence="10">Receptor for both interleukin 4 and interleukin 13. Couples to the JAK1/2/3-STAT6 pathway. The IL4 response is involved in promoting Th2 differentiation. The IL4/IL13 responses are involved in regulating IgE production and, chemokine and mucus production at sites of allergic inflammation. In certain cell types, can signal through activation of insulin receptor substrates, IRS1/IRS2.</text>
</comment>
<keyword evidence="4 12" id="KW-0812">Transmembrane</keyword>
<comment type="similarity">
    <text evidence="2">Belongs to the type I cytokine receptor family. Type 4 subfamily.</text>
</comment>
<evidence type="ECO:0000256" key="9">
    <source>
        <dbReference type="ARBA" id="ARBA00023180"/>
    </source>
</evidence>